<keyword evidence="2" id="KW-0285">Flavoprotein</keyword>
<evidence type="ECO:0000256" key="5">
    <source>
        <dbReference type="ARBA" id="ARBA00023033"/>
    </source>
</evidence>
<keyword evidence="9" id="KW-1185">Reference proteome</keyword>
<organism evidence="8 9">
    <name type="scientific">Daedalea quercina L-15889</name>
    <dbReference type="NCBI Taxonomy" id="1314783"/>
    <lineage>
        <taxon>Eukaryota</taxon>
        <taxon>Fungi</taxon>
        <taxon>Dikarya</taxon>
        <taxon>Basidiomycota</taxon>
        <taxon>Agaricomycotina</taxon>
        <taxon>Agaricomycetes</taxon>
        <taxon>Polyporales</taxon>
        <taxon>Fomitopsis</taxon>
    </lineage>
</organism>
<dbReference type="PANTHER" id="PTHR13789:SF306">
    <property type="entry name" value="HYDROXYLASE, PUTATIVE-RELATED"/>
    <property type="match status" value="1"/>
</dbReference>
<dbReference type="InterPro" id="IPR036188">
    <property type="entry name" value="FAD/NAD-bd_sf"/>
</dbReference>
<accession>A0A165KKQ6</accession>
<evidence type="ECO:0000259" key="7">
    <source>
        <dbReference type="Pfam" id="PF01494"/>
    </source>
</evidence>
<dbReference type="Proteomes" id="UP000076727">
    <property type="component" value="Unassembled WGS sequence"/>
</dbReference>
<sequence>MNNVSPPDWTKHVVQASNTAAKAALAIDFLVIGGGVAGLATAIALVRAGHRVTVLEKTDGRTNRGSSSLRVPPNMSKVLFHWGMKDVMRERAMISRLLLFSNYHTGKILGTQPWTEDLLKETRGDYMVMQHSDLCQLLYDAAVALQVHIRHNANVVEIEPDDGAVMLESGEILRADIIIGADGERGLCRRLVLGREERVQKSGLTFFDMQFPGESATVNMDPQEKERLLEVISDNPIYVSVGNGRAALGYPINHGRNFVLNYFFRGDFTTEARFGDPPTAIEELRRLLRPDLDPNLAHCAHNATSAARVSVNIYEDLENWVHDSGRLVVIGQAAHPLPSGGIQPAAMGVEDAAVLGKLYSHLGIPEQTQDFLYAFQDLRQQRCAEAVDGDLSMFRYISMDAGPAQEVRDASMLTNYREGRNVLEGGEAAGEIEQWAQIRMIYGYDCEDEADDWWVQWGLLRARANSDGGASCQSAFGAFDWTAMTVVSVDEAAVS</sequence>
<gene>
    <name evidence="8" type="ORF">DAEQUDRAFT_770773</name>
</gene>
<dbReference type="InterPro" id="IPR002938">
    <property type="entry name" value="FAD-bd"/>
</dbReference>
<keyword evidence="4" id="KW-0560">Oxidoreductase</keyword>
<dbReference type="STRING" id="1314783.A0A165KKQ6"/>
<comment type="similarity">
    <text evidence="1">Belongs to the paxM FAD-dependent monooxygenase family.</text>
</comment>
<dbReference type="OrthoDB" id="5428495at2759"/>
<dbReference type="Gene3D" id="3.50.50.60">
    <property type="entry name" value="FAD/NAD(P)-binding domain"/>
    <property type="match status" value="1"/>
</dbReference>
<evidence type="ECO:0000256" key="2">
    <source>
        <dbReference type="ARBA" id="ARBA00022630"/>
    </source>
</evidence>
<dbReference type="PRINTS" id="PR00420">
    <property type="entry name" value="RNGMNOXGNASE"/>
</dbReference>
<keyword evidence="6" id="KW-1133">Transmembrane helix</keyword>
<dbReference type="EMBL" id="KV429206">
    <property type="protein sequence ID" value="KZT63264.1"/>
    <property type="molecule type" value="Genomic_DNA"/>
</dbReference>
<keyword evidence="5" id="KW-0503">Monooxygenase</keyword>
<dbReference type="GO" id="GO:0071949">
    <property type="term" value="F:FAD binding"/>
    <property type="evidence" value="ECO:0007669"/>
    <property type="project" value="InterPro"/>
</dbReference>
<keyword evidence="3" id="KW-0274">FAD</keyword>
<evidence type="ECO:0000313" key="8">
    <source>
        <dbReference type="EMBL" id="KZT63264.1"/>
    </source>
</evidence>
<dbReference type="InterPro" id="IPR050493">
    <property type="entry name" value="FAD-dep_Monooxygenase_BioMet"/>
</dbReference>
<feature type="domain" description="FAD-binding" evidence="7">
    <location>
        <begin position="28"/>
        <end position="382"/>
    </location>
</feature>
<name>A0A165KKQ6_9APHY</name>
<dbReference type="Pfam" id="PF01494">
    <property type="entry name" value="FAD_binding_3"/>
    <property type="match status" value="1"/>
</dbReference>
<keyword evidence="6" id="KW-0812">Transmembrane</keyword>
<dbReference type="SUPFAM" id="SSF51905">
    <property type="entry name" value="FAD/NAD(P)-binding domain"/>
    <property type="match status" value="1"/>
</dbReference>
<reference evidence="8 9" key="1">
    <citation type="journal article" date="2016" name="Mol. Biol. Evol.">
        <title>Comparative Genomics of Early-Diverging Mushroom-Forming Fungi Provides Insights into the Origins of Lignocellulose Decay Capabilities.</title>
        <authorList>
            <person name="Nagy L.G."/>
            <person name="Riley R."/>
            <person name="Tritt A."/>
            <person name="Adam C."/>
            <person name="Daum C."/>
            <person name="Floudas D."/>
            <person name="Sun H."/>
            <person name="Yadav J.S."/>
            <person name="Pangilinan J."/>
            <person name="Larsson K.H."/>
            <person name="Matsuura K."/>
            <person name="Barry K."/>
            <person name="Labutti K."/>
            <person name="Kuo R."/>
            <person name="Ohm R.A."/>
            <person name="Bhattacharya S.S."/>
            <person name="Shirouzu T."/>
            <person name="Yoshinaga Y."/>
            <person name="Martin F.M."/>
            <person name="Grigoriev I.V."/>
            <person name="Hibbett D.S."/>
        </authorList>
    </citation>
    <scope>NUCLEOTIDE SEQUENCE [LARGE SCALE GENOMIC DNA]</scope>
    <source>
        <strain evidence="8 9">L-15889</strain>
    </source>
</reference>
<dbReference type="GO" id="GO:0004497">
    <property type="term" value="F:monooxygenase activity"/>
    <property type="evidence" value="ECO:0007669"/>
    <property type="project" value="UniProtKB-KW"/>
</dbReference>
<dbReference type="PANTHER" id="PTHR13789">
    <property type="entry name" value="MONOOXYGENASE"/>
    <property type="match status" value="1"/>
</dbReference>
<feature type="transmembrane region" description="Helical" evidence="6">
    <location>
        <begin position="20"/>
        <end position="46"/>
    </location>
</feature>
<protein>
    <submittedName>
        <fullName evidence="8">FAD/NAD(P)-binding domain-containing protein</fullName>
    </submittedName>
</protein>
<proteinExistence type="inferred from homology"/>
<evidence type="ECO:0000256" key="3">
    <source>
        <dbReference type="ARBA" id="ARBA00022827"/>
    </source>
</evidence>
<evidence type="ECO:0000256" key="1">
    <source>
        <dbReference type="ARBA" id="ARBA00007992"/>
    </source>
</evidence>
<dbReference type="AlphaFoldDB" id="A0A165KKQ6"/>
<evidence type="ECO:0000313" key="9">
    <source>
        <dbReference type="Proteomes" id="UP000076727"/>
    </source>
</evidence>
<evidence type="ECO:0000256" key="4">
    <source>
        <dbReference type="ARBA" id="ARBA00023002"/>
    </source>
</evidence>
<evidence type="ECO:0000256" key="6">
    <source>
        <dbReference type="SAM" id="Phobius"/>
    </source>
</evidence>
<keyword evidence="6" id="KW-0472">Membrane</keyword>